<reference evidence="5" key="1">
    <citation type="submission" date="2020-10" db="EMBL/GenBank/DDBJ databases">
        <authorList>
            <person name="Gilroy R."/>
        </authorList>
    </citation>
    <scope>NUCLEOTIDE SEQUENCE</scope>
    <source>
        <strain evidence="5">CHK158-818</strain>
    </source>
</reference>
<organism evidence="5 6">
    <name type="scientific">Candidatus Gallibacteroides avistercoris</name>
    <dbReference type="NCBI Taxonomy" id="2840833"/>
    <lineage>
        <taxon>Bacteria</taxon>
        <taxon>Pseudomonadati</taxon>
        <taxon>Bacteroidota</taxon>
        <taxon>Bacteroidia</taxon>
        <taxon>Bacteroidales</taxon>
        <taxon>Bacteroidaceae</taxon>
        <taxon>Bacteroidaceae incertae sedis</taxon>
        <taxon>Candidatus Gallibacteroides</taxon>
    </lineage>
</organism>
<evidence type="ECO:0000256" key="3">
    <source>
        <dbReference type="SAM" id="MobiDB-lite"/>
    </source>
</evidence>
<dbReference type="InterPro" id="IPR037148">
    <property type="entry name" value="NiFe-Hase_small_C_sf"/>
</dbReference>
<evidence type="ECO:0000259" key="4">
    <source>
        <dbReference type="Pfam" id="PF14720"/>
    </source>
</evidence>
<evidence type="ECO:0000313" key="5">
    <source>
        <dbReference type="EMBL" id="HIU54886.1"/>
    </source>
</evidence>
<dbReference type="InterPro" id="IPR001821">
    <property type="entry name" value="NiFe_hydrogenase_ssu"/>
</dbReference>
<dbReference type="GO" id="GO:0051536">
    <property type="term" value="F:iron-sulfur cluster binding"/>
    <property type="evidence" value="ECO:0007669"/>
    <property type="project" value="InterPro"/>
</dbReference>
<dbReference type="PANTHER" id="PTHR30013">
    <property type="entry name" value="NIFE / NIFESE HYDROGENASE SMALL SUBUNIT FAMILY MEMBER"/>
    <property type="match status" value="1"/>
</dbReference>
<feature type="non-terminal residue" evidence="5">
    <location>
        <position position="1"/>
    </location>
</feature>
<reference evidence="5" key="2">
    <citation type="journal article" date="2021" name="PeerJ">
        <title>Extensive microbial diversity within the chicken gut microbiome revealed by metagenomics and culture.</title>
        <authorList>
            <person name="Gilroy R."/>
            <person name="Ravi A."/>
            <person name="Getino M."/>
            <person name="Pursley I."/>
            <person name="Horton D.L."/>
            <person name="Alikhan N.F."/>
            <person name="Baker D."/>
            <person name="Gharbi K."/>
            <person name="Hall N."/>
            <person name="Watson M."/>
            <person name="Adriaenssens E.M."/>
            <person name="Foster-Nyarko E."/>
            <person name="Jarju S."/>
            <person name="Secka A."/>
            <person name="Antonio M."/>
            <person name="Oren A."/>
            <person name="Chaudhuri R.R."/>
            <person name="La Ragione R."/>
            <person name="Hildebrand F."/>
            <person name="Pallen M.J."/>
        </authorList>
    </citation>
    <scope>NUCLEOTIDE SEQUENCE</scope>
    <source>
        <strain evidence="5">CHK158-818</strain>
    </source>
</reference>
<dbReference type="Pfam" id="PF14720">
    <property type="entry name" value="NiFe_hyd_SSU_C"/>
    <property type="match status" value="1"/>
</dbReference>
<dbReference type="GO" id="GO:0016020">
    <property type="term" value="C:membrane"/>
    <property type="evidence" value="ECO:0007669"/>
    <property type="project" value="TreeGrafter"/>
</dbReference>
<feature type="domain" description="Cytochrome-c3 hydrogenase C-terminal" evidence="4">
    <location>
        <begin position="3"/>
        <end position="52"/>
    </location>
</feature>
<sequence>KKGYCLYYMGCKGPNTFNSCAVIKWNNCISYPIQSGHGCIGCAEPNFWDYAPLYSHIPDVHGIGIEATADKIGAALSAVTLGGVLAHAVVTNIQKRKLIKNQLDDISINTEEYERQKARMEEERRQIADREKQEKGEESKKTN</sequence>
<dbReference type="Gene3D" id="4.10.480.10">
    <property type="entry name" value="Cytochrome-c3 hydrogenase, C-terminal domain"/>
    <property type="match status" value="1"/>
</dbReference>
<dbReference type="InterPro" id="IPR027394">
    <property type="entry name" value="Cytochrome-c3_hydrogenase_C"/>
</dbReference>
<dbReference type="EMBL" id="DVNA01000086">
    <property type="protein sequence ID" value="HIU54886.1"/>
    <property type="molecule type" value="Genomic_DNA"/>
</dbReference>
<dbReference type="Proteomes" id="UP000824112">
    <property type="component" value="Unassembled WGS sequence"/>
</dbReference>
<accession>A0A9D1M737</accession>
<dbReference type="SUPFAM" id="SSF56770">
    <property type="entry name" value="HydA/Nqo6-like"/>
    <property type="match status" value="1"/>
</dbReference>
<dbReference type="GO" id="GO:0044569">
    <property type="term" value="C:[Ni-Fe] hydrogenase complex"/>
    <property type="evidence" value="ECO:0007669"/>
    <property type="project" value="TreeGrafter"/>
</dbReference>
<name>A0A9D1M737_9BACT</name>
<dbReference type="PANTHER" id="PTHR30013:SF6">
    <property type="entry name" value="HYDROGENASE-1 SMALL CHAIN"/>
    <property type="match status" value="1"/>
</dbReference>
<feature type="region of interest" description="Disordered" evidence="3">
    <location>
        <begin position="115"/>
        <end position="143"/>
    </location>
</feature>
<dbReference type="GO" id="GO:0009061">
    <property type="term" value="P:anaerobic respiration"/>
    <property type="evidence" value="ECO:0007669"/>
    <property type="project" value="TreeGrafter"/>
</dbReference>
<proteinExistence type="predicted"/>
<keyword evidence="2" id="KW-0472">Membrane</keyword>
<evidence type="ECO:0000256" key="1">
    <source>
        <dbReference type="ARBA" id="ARBA00022475"/>
    </source>
</evidence>
<keyword evidence="1" id="KW-1003">Cell membrane</keyword>
<dbReference type="GO" id="GO:0009375">
    <property type="term" value="C:ferredoxin hydrogenase complex"/>
    <property type="evidence" value="ECO:0007669"/>
    <property type="project" value="InterPro"/>
</dbReference>
<dbReference type="PRINTS" id="PR00614">
    <property type="entry name" value="NIHGNASESMLL"/>
</dbReference>
<gene>
    <name evidence="5" type="ORF">IAB03_03645</name>
</gene>
<dbReference type="AlphaFoldDB" id="A0A9D1M737"/>
<comment type="caution">
    <text evidence="5">The sequence shown here is derived from an EMBL/GenBank/DDBJ whole genome shotgun (WGS) entry which is preliminary data.</text>
</comment>
<evidence type="ECO:0000256" key="2">
    <source>
        <dbReference type="ARBA" id="ARBA00023136"/>
    </source>
</evidence>
<dbReference type="GO" id="GO:0008901">
    <property type="term" value="F:ferredoxin hydrogenase activity"/>
    <property type="evidence" value="ECO:0007669"/>
    <property type="project" value="InterPro"/>
</dbReference>
<evidence type="ECO:0000313" key="6">
    <source>
        <dbReference type="Proteomes" id="UP000824112"/>
    </source>
</evidence>
<dbReference type="GO" id="GO:0009055">
    <property type="term" value="F:electron transfer activity"/>
    <property type="evidence" value="ECO:0007669"/>
    <property type="project" value="TreeGrafter"/>
</dbReference>
<protein>
    <submittedName>
        <fullName evidence="5">[Ni/Fe] hydrogenase small subunit</fullName>
    </submittedName>
</protein>